<feature type="non-terminal residue" evidence="2">
    <location>
        <position position="1"/>
    </location>
</feature>
<keyword evidence="3" id="KW-1185">Reference proteome</keyword>
<evidence type="ECO:0008006" key="4">
    <source>
        <dbReference type="Google" id="ProtNLM"/>
    </source>
</evidence>
<organism evidence="2 3">
    <name type="scientific">Pristionchus entomophagus</name>
    <dbReference type="NCBI Taxonomy" id="358040"/>
    <lineage>
        <taxon>Eukaryota</taxon>
        <taxon>Metazoa</taxon>
        <taxon>Ecdysozoa</taxon>
        <taxon>Nematoda</taxon>
        <taxon>Chromadorea</taxon>
        <taxon>Rhabditida</taxon>
        <taxon>Rhabditina</taxon>
        <taxon>Diplogasteromorpha</taxon>
        <taxon>Diplogasteroidea</taxon>
        <taxon>Neodiplogasteridae</taxon>
        <taxon>Pristionchus</taxon>
    </lineage>
</organism>
<dbReference type="PANTHER" id="PTHR31748:SF1">
    <property type="entry name" value="SERPENTINE RECEPTOR, CLASS V"/>
    <property type="match status" value="1"/>
</dbReference>
<keyword evidence="1" id="KW-0472">Membrane</keyword>
<gene>
    <name evidence="2" type="ORF">PENTCL1PPCAC_16406</name>
</gene>
<keyword evidence="1" id="KW-1133">Transmembrane helix</keyword>
<protein>
    <recommendedName>
        <fullName evidence="4">Serpentine receptor class gamma</fullName>
    </recommendedName>
</protein>
<name>A0AAV5TIT6_9BILA</name>
<accession>A0AAV5TIT6</accession>
<dbReference type="Proteomes" id="UP001432027">
    <property type="component" value="Unassembled WGS sequence"/>
</dbReference>
<evidence type="ECO:0000256" key="1">
    <source>
        <dbReference type="SAM" id="Phobius"/>
    </source>
</evidence>
<keyword evidence="1" id="KW-0812">Transmembrane</keyword>
<feature type="transmembrane region" description="Helical" evidence="1">
    <location>
        <begin position="6"/>
        <end position="31"/>
    </location>
</feature>
<dbReference type="AlphaFoldDB" id="A0AAV5TIT6"/>
<reference evidence="2" key="1">
    <citation type="submission" date="2023-10" db="EMBL/GenBank/DDBJ databases">
        <title>Genome assembly of Pristionchus species.</title>
        <authorList>
            <person name="Yoshida K."/>
            <person name="Sommer R.J."/>
        </authorList>
    </citation>
    <scope>NUCLEOTIDE SEQUENCE</scope>
    <source>
        <strain evidence="2">RS0144</strain>
    </source>
</reference>
<dbReference type="PANTHER" id="PTHR31748">
    <property type="entry name" value="SERPENTINE RECEPTOR, CLASS V"/>
    <property type="match status" value="1"/>
</dbReference>
<evidence type="ECO:0000313" key="3">
    <source>
        <dbReference type="Proteomes" id="UP001432027"/>
    </source>
</evidence>
<feature type="non-terminal residue" evidence="2">
    <location>
        <position position="120"/>
    </location>
</feature>
<dbReference type="Gene3D" id="1.20.1070.10">
    <property type="entry name" value="Rhodopsin 7-helix transmembrane proteins"/>
    <property type="match status" value="1"/>
</dbReference>
<comment type="caution">
    <text evidence="2">The sequence shown here is derived from an EMBL/GenBank/DDBJ whole genome shotgun (WGS) entry which is preliminary data.</text>
</comment>
<evidence type="ECO:0000313" key="2">
    <source>
        <dbReference type="EMBL" id="GMS94231.1"/>
    </source>
</evidence>
<sequence>IKSLETALLFALLFFAVVTILIASMLIYVICNRRFKMRNNSFFLVYAIGYVFNIVSMVALNVGKTLVAWDWLPDSFTQTETTARIVHFALFFSRSGELHSTVFTALNRMSAIMLPNRYDE</sequence>
<dbReference type="EMBL" id="BTSX01000004">
    <property type="protein sequence ID" value="GMS94231.1"/>
    <property type="molecule type" value="Genomic_DNA"/>
</dbReference>
<feature type="transmembrane region" description="Helical" evidence="1">
    <location>
        <begin position="43"/>
        <end position="63"/>
    </location>
</feature>
<proteinExistence type="predicted"/>